<feature type="compositionally biased region" description="Pro residues" evidence="1">
    <location>
        <begin position="94"/>
        <end position="103"/>
    </location>
</feature>
<feature type="compositionally biased region" description="Low complexity" evidence="1">
    <location>
        <begin position="1"/>
        <end position="10"/>
    </location>
</feature>
<feature type="compositionally biased region" description="Low complexity" evidence="1">
    <location>
        <begin position="223"/>
        <end position="232"/>
    </location>
</feature>
<feature type="compositionally biased region" description="Basic and acidic residues" evidence="1">
    <location>
        <begin position="53"/>
        <end position="68"/>
    </location>
</feature>
<feature type="region of interest" description="Disordered" evidence="1">
    <location>
        <begin position="1"/>
        <end position="27"/>
    </location>
</feature>
<keyword evidence="3" id="KW-1185">Reference proteome</keyword>
<evidence type="ECO:0000313" key="2">
    <source>
        <dbReference type="EMBL" id="NYD89564.1"/>
    </source>
</evidence>
<dbReference type="EMBL" id="JACCBY010000001">
    <property type="protein sequence ID" value="NYD89564.1"/>
    <property type="molecule type" value="Genomic_DNA"/>
</dbReference>
<feature type="region of interest" description="Disordered" evidence="1">
    <location>
        <begin position="42"/>
        <end position="148"/>
    </location>
</feature>
<dbReference type="AlphaFoldDB" id="A0A7Y9FLQ7"/>
<sequence length="238" mass="25622">MELHSATRAPRSPPTPSPRTCSGVHSAARRRACFDAMLLRLGGPRNESGVTDLMRKPIEPHPRSDLRLLHAQGKGAVRCQPKERVKLHSATPAPRSPPTPLPRPPRHPGLVPGSTPRRGGGHVSTPCSCGWVDPGTSPGDESDEEAVRSSFPLPYAIARYARGRRQPNGGGEERMEPHSATPAPAPRHGFAAPPRRASHAPITTPNDRRHPTRHAAPRKAQDARNACTACTRAAKRIA</sequence>
<organism evidence="2 3">
    <name type="scientific">Sphingomonas melonis</name>
    <dbReference type="NCBI Taxonomy" id="152682"/>
    <lineage>
        <taxon>Bacteria</taxon>
        <taxon>Pseudomonadati</taxon>
        <taxon>Pseudomonadota</taxon>
        <taxon>Alphaproteobacteria</taxon>
        <taxon>Sphingomonadales</taxon>
        <taxon>Sphingomonadaceae</taxon>
        <taxon>Sphingomonas</taxon>
    </lineage>
</organism>
<reference evidence="2 3" key="1">
    <citation type="submission" date="2020-08" db="EMBL/GenBank/DDBJ databases">
        <title>The Agave Microbiome: Exploring the role of microbial communities in plant adaptations to desert environments.</title>
        <authorList>
            <person name="Partida-Martinez L.P."/>
        </authorList>
    </citation>
    <scope>NUCLEOTIDE SEQUENCE [LARGE SCALE GENOMIC DNA]</scope>
    <source>
        <strain evidence="2 3">AS2.3</strain>
    </source>
</reference>
<feature type="region of interest" description="Disordered" evidence="1">
    <location>
        <begin position="161"/>
        <end position="238"/>
    </location>
</feature>
<dbReference type="Proteomes" id="UP000517753">
    <property type="component" value="Unassembled WGS sequence"/>
</dbReference>
<comment type="caution">
    <text evidence="2">The sequence shown here is derived from an EMBL/GenBank/DDBJ whole genome shotgun (WGS) entry which is preliminary data.</text>
</comment>
<evidence type="ECO:0000256" key="1">
    <source>
        <dbReference type="SAM" id="MobiDB-lite"/>
    </source>
</evidence>
<proteinExistence type="predicted"/>
<accession>A0A7Y9FLQ7</accession>
<protein>
    <submittedName>
        <fullName evidence="2">Uncharacterized protein</fullName>
    </submittedName>
</protein>
<name>A0A7Y9FLQ7_9SPHN</name>
<gene>
    <name evidence="2" type="ORF">HD841_001333</name>
</gene>
<evidence type="ECO:0000313" key="3">
    <source>
        <dbReference type="Proteomes" id="UP000517753"/>
    </source>
</evidence>